<protein>
    <submittedName>
        <fullName evidence="2">Uncharacterized protein</fullName>
    </submittedName>
</protein>
<feature type="compositionally biased region" description="Polar residues" evidence="1">
    <location>
        <begin position="96"/>
        <end position="124"/>
    </location>
</feature>
<keyword evidence="3" id="KW-1185">Reference proteome</keyword>
<name>A0AAD9DFR4_9STRA</name>
<reference evidence="2" key="1">
    <citation type="submission" date="2023-06" db="EMBL/GenBank/DDBJ databases">
        <title>Survivors Of The Sea: Transcriptome response of Skeletonema marinoi to long-term dormancy.</title>
        <authorList>
            <person name="Pinder M.I.M."/>
            <person name="Kourtchenko O."/>
            <person name="Robertson E.K."/>
            <person name="Larsson T."/>
            <person name="Maumus F."/>
            <person name="Osuna-Cruz C.M."/>
            <person name="Vancaester E."/>
            <person name="Stenow R."/>
            <person name="Vandepoele K."/>
            <person name="Ploug H."/>
            <person name="Bruchert V."/>
            <person name="Godhe A."/>
            <person name="Topel M."/>
        </authorList>
    </citation>
    <scope>NUCLEOTIDE SEQUENCE</scope>
    <source>
        <strain evidence="2">R05AC</strain>
    </source>
</reference>
<dbReference type="Proteomes" id="UP001224775">
    <property type="component" value="Unassembled WGS sequence"/>
</dbReference>
<proteinExistence type="predicted"/>
<feature type="region of interest" description="Disordered" evidence="1">
    <location>
        <begin position="60"/>
        <end position="130"/>
    </location>
</feature>
<dbReference type="AlphaFoldDB" id="A0AAD9DFR4"/>
<evidence type="ECO:0000313" key="2">
    <source>
        <dbReference type="EMBL" id="KAK1744195.1"/>
    </source>
</evidence>
<evidence type="ECO:0000256" key="1">
    <source>
        <dbReference type="SAM" id="MobiDB-lite"/>
    </source>
</evidence>
<sequence length="138" mass="15319">MRRAEYDDVRMYARLVVGMQSQIQRECLENGGVVHPLSQKSLQGVVKTKQANDEELMTMHDHQHTHHSHHSDPGGWGFGCIEEQDENAAEEMMASPPSSQGGRVGHSTSFDAPSSKKSFLTSTCDDQDGDDCVFNLEL</sequence>
<organism evidence="2 3">
    <name type="scientific">Skeletonema marinoi</name>
    <dbReference type="NCBI Taxonomy" id="267567"/>
    <lineage>
        <taxon>Eukaryota</taxon>
        <taxon>Sar</taxon>
        <taxon>Stramenopiles</taxon>
        <taxon>Ochrophyta</taxon>
        <taxon>Bacillariophyta</taxon>
        <taxon>Coscinodiscophyceae</taxon>
        <taxon>Thalassiosirophycidae</taxon>
        <taxon>Thalassiosirales</taxon>
        <taxon>Skeletonemataceae</taxon>
        <taxon>Skeletonema</taxon>
        <taxon>Skeletonema marinoi-dohrnii complex</taxon>
    </lineage>
</organism>
<accession>A0AAD9DFR4</accession>
<dbReference type="EMBL" id="JATAAI010000007">
    <property type="protein sequence ID" value="KAK1744195.1"/>
    <property type="molecule type" value="Genomic_DNA"/>
</dbReference>
<evidence type="ECO:0000313" key="3">
    <source>
        <dbReference type="Proteomes" id="UP001224775"/>
    </source>
</evidence>
<comment type="caution">
    <text evidence="2">The sequence shown here is derived from an EMBL/GenBank/DDBJ whole genome shotgun (WGS) entry which is preliminary data.</text>
</comment>
<gene>
    <name evidence="2" type="ORF">QTG54_004728</name>
</gene>